<dbReference type="PANTHER" id="PTHR30532:SF29">
    <property type="entry name" value="FE(3+) DICITRATE-BINDING PERIPLASMIC PROTEIN"/>
    <property type="match status" value="1"/>
</dbReference>
<reference evidence="9" key="1">
    <citation type="submission" date="2020-09" db="EMBL/GenBank/DDBJ databases">
        <title>A novel bacterium of genus Paenibacillus, isolated from South China Sea.</title>
        <authorList>
            <person name="Huang H."/>
            <person name="Mo K."/>
            <person name="Hu Y."/>
        </authorList>
    </citation>
    <scope>NUCLEOTIDE SEQUENCE</scope>
    <source>
        <strain evidence="9">IB182496</strain>
    </source>
</reference>
<gene>
    <name evidence="9" type="ORF">IDH44_24105</name>
</gene>
<keyword evidence="3" id="KW-0813">Transport</keyword>
<dbReference type="Pfam" id="PF01497">
    <property type="entry name" value="Peripla_BP_2"/>
    <property type="match status" value="1"/>
</dbReference>
<keyword evidence="5" id="KW-0175">Coiled coil</keyword>
<proteinExistence type="inferred from homology"/>
<dbReference type="Proteomes" id="UP000621560">
    <property type="component" value="Unassembled WGS sequence"/>
</dbReference>
<feature type="signal peptide" evidence="7">
    <location>
        <begin position="1"/>
        <end position="20"/>
    </location>
</feature>
<protein>
    <submittedName>
        <fullName evidence="9">ABC transporter substrate-binding protein</fullName>
    </submittedName>
</protein>
<dbReference type="GO" id="GO:0030288">
    <property type="term" value="C:outer membrane-bounded periplasmic space"/>
    <property type="evidence" value="ECO:0007669"/>
    <property type="project" value="TreeGrafter"/>
</dbReference>
<dbReference type="PROSITE" id="PS50983">
    <property type="entry name" value="FE_B12_PBP"/>
    <property type="match status" value="1"/>
</dbReference>
<evidence type="ECO:0000259" key="8">
    <source>
        <dbReference type="PROSITE" id="PS50983"/>
    </source>
</evidence>
<dbReference type="InterPro" id="IPR002491">
    <property type="entry name" value="ABC_transptr_periplasmic_BD"/>
</dbReference>
<sequence length="340" mass="37214">MKHNWIVLLATLLLIAGVLAGCGNSEKAEGSKVDTTNTQAAGDAEASPDKQEEQEADAQDATDEHTTRVIAHQAGETQISGTPERVVVMEYGLLGSVLALDVQPIGYADDERISTLEELGFLEQMGDYTPVGTRQQPNLEVIRTLKPDLIIGDYARHAEVYEQLSDIAPTILLPDTKATYDDALDNHLIIGEALGKREEAEAALQAHQQLLEETVKLLPADKSYAIVALGDAVFNIRTNNFFQPSMLEGAGLNYALIDDQGETSIKASIEQMLEIDPDVMFVTHPEQLEQWEGDPLFAQLKAVQTEQVYPVLHSKWSFARSIPGADVVLEELQQLAPSIQ</sequence>
<dbReference type="PANTHER" id="PTHR30532">
    <property type="entry name" value="IRON III DICITRATE-BINDING PERIPLASMIC PROTEIN"/>
    <property type="match status" value="1"/>
</dbReference>
<evidence type="ECO:0000256" key="5">
    <source>
        <dbReference type="SAM" id="Coils"/>
    </source>
</evidence>
<dbReference type="PROSITE" id="PS51257">
    <property type="entry name" value="PROKAR_LIPOPROTEIN"/>
    <property type="match status" value="1"/>
</dbReference>
<comment type="subcellular location">
    <subcellularLocation>
        <location evidence="1">Cell envelope</location>
    </subcellularLocation>
</comment>
<dbReference type="CDD" id="cd01146">
    <property type="entry name" value="FhuD"/>
    <property type="match status" value="1"/>
</dbReference>
<evidence type="ECO:0000256" key="7">
    <source>
        <dbReference type="SAM" id="SignalP"/>
    </source>
</evidence>
<evidence type="ECO:0000313" key="9">
    <source>
        <dbReference type="EMBL" id="MBD2848291.1"/>
    </source>
</evidence>
<feature type="chain" id="PRO_5038538642" evidence="7">
    <location>
        <begin position="21"/>
        <end position="340"/>
    </location>
</feature>
<dbReference type="AlphaFoldDB" id="A0A927BWR4"/>
<dbReference type="SUPFAM" id="SSF53807">
    <property type="entry name" value="Helical backbone' metal receptor"/>
    <property type="match status" value="1"/>
</dbReference>
<name>A0A927BWR4_9BACL</name>
<dbReference type="InterPro" id="IPR051313">
    <property type="entry name" value="Bact_iron-sidero_bind"/>
</dbReference>
<evidence type="ECO:0000256" key="4">
    <source>
        <dbReference type="ARBA" id="ARBA00022729"/>
    </source>
</evidence>
<dbReference type="EMBL" id="JACXIZ010000060">
    <property type="protein sequence ID" value="MBD2848291.1"/>
    <property type="molecule type" value="Genomic_DNA"/>
</dbReference>
<comment type="caution">
    <text evidence="9">The sequence shown here is derived from an EMBL/GenBank/DDBJ whole genome shotgun (WGS) entry which is preliminary data.</text>
</comment>
<dbReference type="Gene3D" id="3.40.50.1980">
    <property type="entry name" value="Nitrogenase molybdenum iron protein domain"/>
    <property type="match status" value="2"/>
</dbReference>
<comment type="similarity">
    <text evidence="2">Belongs to the bacterial solute-binding protein 8 family.</text>
</comment>
<feature type="domain" description="Fe/B12 periplasmic-binding" evidence="8">
    <location>
        <begin position="85"/>
        <end position="340"/>
    </location>
</feature>
<feature type="region of interest" description="Disordered" evidence="6">
    <location>
        <begin position="25"/>
        <end position="65"/>
    </location>
</feature>
<keyword evidence="4 7" id="KW-0732">Signal</keyword>
<evidence type="ECO:0000256" key="2">
    <source>
        <dbReference type="ARBA" id="ARBA00008814"/>
    </source>
</evidence>
<accession>A0A927BWR4</accession>
<evidence type="ECO:0000256" key="6">
    <source>
        <dbReference type="SAM" id="MobiDB-lite"/>
    </source>
</evidence>
<evidence type="ECO:0000313" key="10">
    <source>
        <dbReference type="Proteomes" id="UP000621560"/>
    </source>
</evidence>
<dbReference type="GO" id="GO:1901678">
    <property type="term" value="P:iron coordination entity transport"/>
    <property type="evidence" value="ECO:0007669"/>
    <property type="project" value="UniProtKB-ARBA"/>
</dbReference>
<dbReference type="RefSeq" id="WP_190921385.1">
    <property type="nucleotide sequence ID" value="NZ_JACXIZ010000060.1"/>
</dbReference>
<keyword evidence="10" id="KW-1185">Reference proteome</keyword>
<feature type="coiled-coil region" evidence="5">
    <location>
        <begin position="190"/>
        <end position="217"/>
    </location>
</feature>
<organism evidence="9 10">
    <name type="scientific">Paenibacillus sabuli</name>
    <dbReference type="NCBI Taxonomy" id="2772509"/>
    <lineage>
        <taxon>Bacteria</taxon>
        <taxon>Bacillati</taxon>
        <taxon>Bacillota</taxon>
        <taxon>Bacilli</taxon>
        <taxon>Bacillales</taxon>
        <taxon>Paenibacillaceae</taxon>
        <taxon>Paenibacillus</taxon>
    </lineage>
</organism>
<evidence type="ECO:0000256" key="3">
    <source>
        <dbReference type="ARBA" id="ARBA00022448"/>
    </source>
</evidence>
<evidence type="ECO:0000256" key="1">
    <source>
        <dbReference type="ARBA" id="ARBA00004196"/>
    </source>
</evidence>